<gene>
    <name evidence="1" type="ORF">GJA_3517</name>
</gene>
<evidence type="ECO:0000313" key="2">
    <source>
        <dbReference type="Proteomes" id="UP000027604"/>
    </source>
</evidence>
<accession>W0V9V6</accession>
<dbReference type="HOGENOM" id="CLU_3200827_0_0_4"/>
<dbReference type="STRING" id="1349767.GJA_3517"/>
<reference evidence="1 2" key="1">
    <citation type="journal article" date="2015" name="Genome Announc.">
        <title>Genome Sequence of Mushroom Soft-Rot Pathogen Janthinobacterium agaricidamnosum.</title>
        <authorList>
            <person name="Graupner K."/>
            <person name="Lackner G."/>
            <person name="Hertweck C."/>
        </authorList>
    </citation>
    <scope>NUCLEOTIDE SEQUENCE [LARGE SCALE GENOMIC DNA]</scope>
    <source>
        <strain evidence="2">NBRC 102515 / DSM 9628</strain>
    </source>
</reference>
<proteinExistence type="predicted"/>
<dbReference type="KEGG" id="jag:GJA_3517"/>
<organism evidence="1 2">
    <name type="scientific">Janthinobacterium agaricidamnosum NBRC 102515 = DSM 9628</name>
    <dbReference type="NCBI Taxonomy" id="1349767"/>
    <lineage>
        <taxon>Bacteria</taxon>
        <taxon>Pseudomonadati</taxon>
        <taxon>Pseudomonadota</taxon>
        <taxon>Betaproteobacteria</taxon>
        <taxon>Burkholderiales</taxon>
        <taxon>Oxalobacteraceae</taxon>
        <taxon>Janthinobacterium</taxon>
    </lineage>
</organism>
<dbReference type="AlphaFoldDB" id="W0V9V6"/>
<dbReference type="Proteomes" id="UP000027604">
    <property type="component" value="Chromosome I"/>
</dbReference>
<sequence>MPQHRQRHKAAPGGMIEIVIGEAVVRIHAEVDAALLKLVLQSLRS</sequence>
<name>W0V9V6_9BURK</name>
<protein>
    <submittedName>
        <fullName evidence="1">Uncharacterized protein</fullName>
    </submittedName>
</protein>
<dbReference type="EMBL" id="HG322949">
    <property type="protein sequence ID" value="CDG84133.1"/>
    <property type="molecule type" value="Genomic_DNA"/>
</dbReference>
<dbReference type="PATRIC" id="fig|1349767.4.peg.117"/>
<keyword evidence="2" id="KW-1185">Reference proteome</keyword>
<evidence type="ECO:0000313" key="1">
    <source>
        <dbReference type="EMBL" id="CDG84133.1"/>
    </source>
</evidence>